<dbReference type="PANTHER" id="PTHR43827">
    <property type="entry name" value="2,5-DIKETO-D-GLUCONIC ACID REDUCTASE"/>
    <property type="match status" value="1"/>
</dbReference>
<evidence type="ECO:0000259" key="7">
    <source>
        <dbReference type="Pfam" id="PF00248"/>
    </source>
</evidence>
<protein>
    <submittedName>
        <fullName evidence="8">Aldo keto reductase</fullName>
    </submittedName>
</protein>
<dbReference type="Gene3D" id="3.20.20.100">
    <property type="entry name" value="NADP-dependent oxidoreductase domain"/>
    <property type="match status" value="1"/>
</dbReference>
<evidence type="ECO:0000256" key="3">
    <source>
        <dbReference type="ARBA" id="ARBA00023002"/>
    </source>
</evidence>
<dbReference type="SUPFAM" id="SSF51430">
    <property type="entry name" value="NAD(P)-linked oxidoreductase"/>
    <property type="match status" value="1"/>
</dbReference>
<feature type="binding site" evidence="5">
    <location>
        <position position="107"/>
    </location>
    <ligand>
        <name>substrate</name>
    </ligand>
</feature>
<gene>
    <name evidence="8" type="ORF">FB45DRAFT_743716</name>
</gene>
<evidence type="ECO:0000256" key="4">
    <source>
        <dbReference type="PIRSR" id="PIRSR000097-1"/>
    </source>
</evidence>
<dbReference type="FunFam" id="3.20.20.100:FF:000002">
    <property type="entry name" value="2,5-diketo-D-gluconic acid reductase A"/>
    <property type="match status" value="1"/>
</dbReference>
<proteinExistence type="inferred from homology"/>
<feature type="active site" description="Proton donor" evidence="4">
    <location>
        <position position="51"/>
    </location>
</feature>
<dbReference type="InterPro" id="IPR023210">
    <property type="entry name" value="NADP_OxRdtase_dom"/>
</dbReference>
<dbReference type="PIRSF" id="PIRSF000097">
    <property type="entry name" value="AKR"/>
    <property type="match status" value="1"/>
</dbReference>
<dbReference type="EMBL" id="JARKIF010000007">
    <property type="protein sequence ID" value="KAJ7634711.1"/>
    <property type="molecule type" value="Genomic_DNA"/>
</dbReference>
<evidence type="ECO:0000313" key="9">
    <source>
        <dbReference type="Proteomes" id="UP001221142"/>
    </source>
</evidence>
<reference evidence="8" key="1">
    <citation type="submission" date="2023-03" db="EMBL/GenBank/DDBJ databases">
        <title>Massive genome expansion in bonnet fungi (Mycena s.s.) driven by repeated elements and novel gene families across ecological guilds.</title>
        <authorList>
            <consortium name="Lawrence Berkeley National Laboratory"/>
            <person name="Harder C.B."/>
            <person name="Miyauchi S."/>
            <person name="Viragh M."/>
            <person name="Kuo A."/>
            <person name="Thoen E."/>
            <person name="Andreopoulos B."/>
            <person name="Lu D."/>
            <person name="Skrede I."/>
            <person name="Drula E."/>
            <person name="Henrissat B."/>
            <person name="Morin E."/>
            <person name="Kohler A."/>
            <person name="Barry K."/>
            <person name="LaButti K."/>
            <person name="Morin E."/>
            <person name="Salamov A."/>
            <person name="Lipzen A."/>
            <person name="Mereny Z."/>
            <person name="Hegedus B."/>
            <person name="Baldrian P."/>
            <person name="Stursova M."/>
            <person name="Weitz H."/>
            <person name="Taylor A."/>
            <person name="Grigoriev I.V."/>
            <person name="Nagy L.G."/>
            <person name="Martin F."/>
            <person name="Kauserud H."/>
        </authorList>
    </citation>
    <scope>NUCLEOTIDE SEQUENCE</scope>
    <source>
        <strain evidence="8">9284</strain>
    </source>
</reference>
<dbReference type="InterPro" id="IPR036812">
    <property type="entry name" value="NAD(P)_OxRdtase_dom_sf"/>
</dbReference>
<dbReference type="PROSITE" id="PS00063">
    <property type="entry name" value="ALDOKETO_REDUCTASE_3"/>
    <property type="match status" value="1"/>
</dbReference>
<dbReference type="InterPro" id="IPR020471">
    <property type="entry name" value="AKR"/>
</dbReference>
<feature type="site" description="Lowers pKa of active site Tyr" evidence="6">
    <location>
        <position position="76"/>
    </location>
</feature>
<evidence type="ECO:0000256" key="5">
    <source>
        <dbReference type="PIRSR" id="PIRSR000097-2"/>
    </source>
</evidence>
<dbReference type="Pfam" id="PF00248">
    <property type="entry name" value="Aldo_ket_red"/>
    <property type="match status" value="1"/>
</dbReference>
<evidence type="ECO:0000256" key="6">
    <source>
        <dbReference type="PIRSR" id="PIRSR000097-3"/>
    </source>
</evidence>
<dbReference type="InterPro" id="IPR018170">
    <property type="entry name" value="Aldo/ket_reductase_CS"/>
</dbReference>
<dbReference type="PANTHER" id="PTHR43827:SF3">
    <property type="entry name" value="NADP-DEPENDENT OXIDOREDUCTASE DOMAIN-CONTAINING PROTEIN"/>
    <property type="match status" value="1"/>
</dbReference>
<evidence type="ECO:0000256" key="2">
    <source>
        <dbReference type="ARBA" id="ARBA00022857"/>
    </source>
</evidence>
<accession>A0AAD7BZ29</accession>
<sequence>MPASTSVKLNTGAEMPTVGLGTWKSAPGAVEHAVEYALKNGYKHIDTAAAYKNESEVGQGIAASGVPRGSIFLTTKLDNPDQKEAAQALESSLKNLGTDYLDLWLMHWPAPMTKDTPALADKTHDWLDTWKDMEKLFKAHPDKLKAIGVSNFSVEFLERLLAVATVVPAVNQIEMHPSCPAEDVLEFCRSKGIVVTAYSPLGSDNSPLLTNEIVKKLADKYSVQPANILISLQANKPGVTVLPKSVTNSRILSNANIVDLTEEEIAELQAIDKMQHFRACHPSWTGWGSLGFPDCKDL</sequence>
<organism evidence="8 9">
    <name type="scientific">Roridomyces roridus</name>
    <dbReference type="NCBI Taxonomy" id="1738132"/>
    <lineage>
        <taxon>Eukaryota</taxon>
        <taxon>Fungi</taxon>
        <taxon>Dikarya</taxon>
        <taxon>Basidiomycota</taxon>
        <taxon>Agaricomycotina</taxon>
        <taxon>Agaricomycetes</taxon>
        <taxon>Agaricomycetidae</taxon>
        <taxon>Agaricales</taxon>
        <taxon>Marasmiineae</taxon>
        <taxon>Mycenaceae</taxon>
        <taxon>Roridomyces</taxon>
    </lineage>
</organism>
<comment type="similarity">
    <text evidence="1">Belongs to the aldo/keto reductase family.</text>
</comment>
<dbReference type="Proteomes" id="UP001221142">
    <property type="component" value="Unassembled WGS sequence"/>
</dbReference>
<dbReference type="AlphaFoldDB" id="A0AAD7BZ29"/>
<feature type="domain" description="NADP-dependent oxidoreductase" evidence="7">
    <location>
        <begin position="18"/>
        <end position="272"/>
    </location>
</feature>
<evidence type="ECO:0000313" key="8">
    <source>
        <dbReference type="EMBL" id="KAJ7634711.1"/>
    </source>
</evidence>
<comment type="caution">
    <text evidence="8">The sequence shown here is derived from an EMBL/GenBank/DDBJ whole genome shotgun (WGS) entry which is preliminary data.</text>
</comment>
<keyword evidence="2" id="KW-0521">NADP</keyword>
<keyword evidence="3" id="KW-0560">Oxidoreductase</keyword>
<evidence type="ECO:0000256" key="1">
    <source>
        <dbReference type="ARBA" id="ARBA00007905"/>
    </source>
</evidence>
<dbReference type="GO" id="GO:0016616">
    <property type="term" value="F:oxidoreductase activity, acting on the CH-OH group of donors, NAD or NADP as acceptor"/>
    <property type="evidence" value="ECO:0007669"/>
    <property type="project" value="UniProtKB-ARBA"/>
</dbReference>
<dbReference type="PRINTS" id="PR00069">
    <property type="entry name" value="ALDKETRDTASE"/>
</dbReference>
<keyword evidence="9" id="KW-1185">Reference proteome</keyword>
<name>A0AAD7BZ29_9AGAR</name>